<reference evidence="5 6" key="1">
    <citation type="submission" date="2015-06" db="EMBL/GenBank/DDBJ databases">
        <title>Draft genome sequence of an Alphaproteobacteria species associated to the Mediterranean sponge Oscarella lobularis.</title>
        <authorList>
            <person name="Jourda C."/>
            <person name="Santini S."/>
            <person name="Claverie J.-M."/>
        </authorList>
    </citation>
    <scope>NUCLEOTIDE SEQUENCE [LARGE SCALE GENOMIC DNA]</scope>
    <source>
        <strain evidence="5">IGS</strain>
    </source>
</reference>
<evidence type="ECO:0000259" key="4">
    <source>
        <dbReference type="Pfam" id="PF01261"/>
    </source>
</evidence>
<dbReference type="Pfam" id="PF01261">
    <property type="entry name" value="AP_endonuc_2"/>
    <property type="match status" value="1"/>
</dbReference>
<dbReference type="Proteomes" id="UP000037178">
    <property type="component" value="Unassembled WGS sequence"/>
</dbReference>
<evidence type="ECO:0000256" key="3">
    <source>
        <dbReference type="PIRSR" id="PIRSR006241-50"/>
    </source>
</evidence>
<proteinExistence type="inferred from homology"/>
<feature type="active site" description="Proton donor/acceptor" evidence="3">
    <location>
        <position position="141"/>
    </location>
</feature>
<organism evidence="5 6">
    <name type="scientific">Candidatus Rhodobacter oscarellae</name>
    <dbReference type="NCBI Taxonomy" id="1675527"/>
    <lineage>
        <taxon>Bacteria</taxon>
        <taxon>Pseudomonadati</taxon>
        <taxon>Pseudomonadota</taxon>
        <taxon>Alphaproteobacteria</taxon>
        <taxon>Rhodobacterales</taxon>
        <taxon>Rhodobacter group</taxon>
        <taxon>Rhodobacter</taxon>
    </lineage>
</organism>
<dbReference type="GO" id="GO:0046487">
    <property type="term" value="P:glyoxylate metabolic process"/>
    <property type="evidence" value="ECO:0007669"/>
    <property type="project" value="TreeGrafter"/>
</dbReference>
<dbReference type="InterPro" id="IPR036237">
    <property type="entry name" value="Xyl_isomerase-like_sf"/>
</dbReference>
<accession>A0A0J9E4G4</accession>
<dbReference type="InterPro" id="IPR013022">
    <property type="entry name" value="Xyl_isomerase-like_TIM-brl"/>
</dbReference>
<dbReference type="EMBL" id="LFTY01000002">
    <property type="protein sequence ID" value="KMW57675.1"/>
    <property type="molecule type" value="Genomic_DNA"/>
</dbReference>
<dbReference type="PANTHER" id="PTHR43489">
    <property type="entry name" value="ISOMERASE"/>
    <property type="match status" value="1"/>
</dbReference>
<dbReference type="PANTHER" id="PTHR43489:SF6">
    <property type="entry name" value="HYDROXYPYRUVATE ISOMERASE-RELATED"/>
    <property type="match status" value="1"/>
</dbReference>
<dbReference type="SUPFAM" id="SSF51658">
    <property type="entry name" value="Xylose isomerase-like"/>
    <property type="match status" value="1"/>
</dbReference>
<dbReference type="EC" id="5.3.1.22" evidence="5"/>
<feature type="domain" description="Xylose isomerase-like TIM barrel" evidence="4">
    <location>
        <begin position="20"/>
        <end position="254"/>
    </location>
</feature>
<keyword evidence="6" id="KW-1185">Reference proteome</keyword>
<dbReference type="STRING" id="1675527.AIOL_002640"/>
<comment type="similarity">
    <text evidence="2">Belongs to the hyi family.</text>
</comment>
<evidence type="ECO:0000256" key="1">
    <source>
        <dbReference type="ARBA" id="ARBA00023235"/>
    </source>
</evidence>
<comment type="caution">
    <text evidence="5">The sequence shown here is derived from an EMBL/GenBank/DDBJ whole genome shotgun (WGS) entry which is preliminary data.</text>
</comment>
<dbReference type="PIRSF" id="PIRSF006241">
    <property type="entry name" value="HyI"/>
    <property type="match status" value="1"/>
</dbReference>
<gene>
    <name evidence="5" type="ORF">AIOL_002640</name>
</gene>
<evidence type="ECO:0000313" key="5">
    <source>
        <dbReference type="EMBL" id="KMW57675.1"/>
    </source>
</evidence>
<dbReference type="PATRIC" id="fig|1675527.3.peg.2767"/>
<dbReference type="GO" id="GO:0008903">
    <property type="term" value="F:hydroxypyruvate isomerase activity"/>
    <property type="evidence" value="ECO:0007669"/>
    <property type="project" value="UniProtKB-EC"/>
</dbReference>
<keyword evidence="1 2" id="KW-0413">Isomerase</keyword>
<dbReference type="Gene3D" id="3.20.20.150">
    <property type="entry name" value="Divalent-metal-dependent TIM barrel enzymes"/>
    <property type="match status" value="1"/>
</dbReference>
<protein>
    <submittedName>
        <fullName evidence="5">Hydroxypyruvate isomerase</fullName>
        <ecNumber evidence="5">5.3.1.22</ecNumber>
    </submittedName>
</protein>
<evidence type="ECO:0000313" key="6">
    <source>
        <dbReference type="Proteomes" id="UP000037178"/>
    </source>
</evidence>
<dbReference type="AlphaFoldDB" id="A0A0J9E4G4"/>
<evidence type="ECO:0000256" key="2">
    <source>
        <dbReference type="PIRNR" id="PIRNR006241"/>
    </source>
</evidence>
<dbReference type="InterPro" id="IPR026040">
    <property type="entry name" value="HyI-like"/>
</dbReference>
<sequence length="263" mass="28062">MHLSANISMLFKELPMLDRFAAARAAGFDWVEIQFPYQFDLADLIAAKTEARTEVVMINLPPGDLAAGDVGLTAVAGREAEYRVAVELACDYAAGLGVSKINSLSGRASTPSRQEALDVAIHNLRHAADTFAKMEIDVMVEPVSPAVVPGFFLTDLRSACELVAAVDRPNIGILFDLFHMQQTEASLVAAVKQAGAAIGHVQFADVPGRHEPGTGEVDFDAAFAALREIGFTGGVGAEYNATGPTEESLAWMQRFPGWAEEPA</sequence>
<keyword evidence="5" id="KW-0670">Pyruvate</keyword>
<name>A0A0J9E4G4_9RHOB</name>
<feature type="active site" description="Proton donor/acceptor" evidence="3">
    <location>
        <position position="238"/>
    </location>
</feature>
<dbReference type="InterPro" id="IPR050417">
    <property type="entry name" value="Sugar_Epim/Isomerase"/>
</dbReference>